<feature type="domain" description="Class II aldolase/adducin N-terminal" evidence="4">
    <location>
        <begin position="13"/>
        <end position="189"/>
    </location>
</feature>
<gene>
    <name evidence="5" type="ORF">KC729_09505</name>
</gene>
<dbReference type="EMBL" id="JAGQHR010000258">
    <property type="protein sequence ID" value="MCA9727905.1"/>
    <property type="molecule type" value="Genomic_DNA"/>
</dbReference>
<evidence type="ECO:0000256" key="1">
    <source>
        <dbReference type="ARBA" id="ARBA00022723"/>
    </source>
</evidence>
<dbReference type="InterPro" id="IPR050197">
    <property type="entry name" value="Aldolase_class_II_sugar_metab"/>
</dbReference>
<keyword evidence="2" id="KW-0456">Lyase</keyword>
<evidence type="ECO:0000313" key="6">
    <source>
        <dbReference type="Proteomes" id="UP000697710"/>
    </source>
</evidence>
<dbReference type="Pfam" id="PF00596">
    <property type="entry name" value="Aldolase_II"/>
    <property type="match status" value="1"/>
</dbReference>
<evidence type="ECO:0000313" key="5">
    <source>
        <dbReference type="EMBL" id="MCA9727905.1"/>
    </source>
</evidence>
<comment type="caution">
    <text evidence="5">The sequence shown here is derived from an EMBL/GenBank/DDBJ whole genome shotgun (WGS) entry which is preliminary data.</text>
</comment>
<dbReference type="PANTHER" id="PTHR22789">
    <property type="entry name" value="FUCULOSE PHOSPHATE ALDOLASE"/>
    <property type="match status" value="1"/>
</dbReference>
<evidence type="ECO:0000256" key="2">
    <source>
        <dbReference type="ARBA" id="ARBA00023239"/>
    </source>
</evidence>
<dbReference type="PANTHER" id="PTHR22789:SF0">
    <property type="entry name" value="3-OXO-TETRONATE 4-PHOSPHATE DECARBOXYLASE-RELATED"/>
    <property type="match status" value="1"/>
</dbReference>
<dbReference type="AlphaFoldDB" id="A0A956LY54"/>
<name>A0A956LY54_UNCEI</name>
<evidence type="ECO:0000259" key="4">
    <source>
        <dbReference type="SMART" id="SM01007"/>
    </source>
</evidence>
<dbReference type="InterPro" id="IPR001303">
    <property type="entry name" value="Aldolase_II/adducin_N"/>
</dbReference>
<evidence type="ECO:0000256" key="3">
    <source>
        <dbReference type="SAM" id="MobiDB-lite"/>
    </source>
</evidence>
<dbReference type="InterPro" id="IPR036409">
    <property type="entry name" value="Aldolase_II/adducin_N_sf"/>
</dbReference>
<dbReference type="GO" id="GO:0046872">
    <property type="term" value="F:metal ion binding"/>
    <property type="evidence" value="ECO:0007669"/>
    <property type="project" value="UniProtKB-KW"/>
</dbReference>
<reference evidence="5" key="2">
    <citation type="journal article" date="2021" name="Microbiome">
        <title>Successional dynamics and alternative stable states in a saline activated sludge microbial community over 9 years.</title>
        <authorList>
            <person name="Wang Y."/>
            <person name="Ye J."/>
            <person name="Ju F."/>
            <person name="Liu L."/>
            <person name="Boyd J.A."/>
            <person name="Deng Y."/>
            <person name="Parks D.H."/>
            <person name="Jiang X."/>
            <person name="Yin X."/>
            <person name="Woodcroft B.J."/>
            <person name="Tyson G.W."/>
            <person name="Hugenholtz P."/>
            <person name="Polz M.F."/>
            <person name="Zhang T."/>
        </authorList>
    </citation>
    <scope>NUCLEOTIDE SEQUENCE</scope>
    <source>
        <strain evidence="5">HKST-UBA01</strain>
    </source>
</reference>
<accession>A0A956LY54</accession>
<dbReference type="GO" id="GO:0019323">
    <property type="term" value="P:pentose catabolic process"/>
    <property type="evidence" value="ECO:0007669"/>
    <property type="project" value="TreeGrafter"/>
</dbReference>
<dbReference type="Proteomes" id="UP000697710">
    <property type="component" value="Unassembled WGS sequence"/>
</dbReference>
<dbReference type="SMART" id="SM01007">
    <property type="entry name" value="Aldolase_II"/>
    <property type="match status" value="1"/>
</dbReference>
<sequence>MRQGRPPRRAAVRWFVEIGRRLDRKGFIAANDGNLSLLDEDGTLLVTATGARKGYLREDEVVRVDRSGTLLYGDKRPSSELEMHLAVYEERPDVRAVVHAHPPHATAFAVARQPLTDCVLPEVVLTLGSIPIAPYATPGTGELGESIRALVRSHDALLLANHGAITVGADLESAYFVMERLEHSATILFFAQLLGPVARLDADQVRRLMSTGPPEVRGSIPCVPGPASHPTGSPRPSAPSEGTVSSPSPPDLARVIAEVLRGRLGDPPDRS</sequence>
<keyword evidence="1" id="KW-0479">Metal-binding</keyword>
<feature type="region of interest" description="Disordered" evidence="3">
    <location>
        <begin position="210"/>
        <end position="252"/>
    </location>
</feature>
<proteinExistence type="predicted"/>
<dbReference type="GO" id="GO:0005829">
    <property type="term" value="C:cytosol"/>
    <property type="evidence" value="ECO:0007669"/>
    <property type="project" value="TreeGrafter"/>
</dbReference>
<dbReference type="SUPFAM" id="SSF53639">
    <property type="entry name" value="AraD/HMP-PK domain-like"/>
    <property type="match status" value="1"/>
</dbReference>
<dbReference type="GO" id="GO:0016832">
    <property type="term" value="F:aldehyde-lyase activity"/>
    <property type="evidence" value="ECO:0007669"/>
    <property type="project" value="TreeGrafter"/>
</dbReference>
<protein>
    <submittedName>
        <fullName evidence="5">Class II aldolase/adducin family protein</fullName>
    </submittedName>
</protein>
<reference evidence="5" key="1">
    <citation type="submission" date="2020-04" db="EMBL/GenBank/DDBJ databases">
        <authorList>
            <person name="Zhang T."/>
        </authorList>
    </citation>
    <scope>NUCLEOTIDE SEQUENCE</scope>
    <source>
        <strain evidence="5">HKST-UBA01</strain>
    </source>
</reference>
<dbReference type="Gene3D" id="3.40.225.10">
    <property type="entry name" value="Class II aldolase/adducin N-terminal domain"/>
    <property type="match status" value="1"/>
</dbReference>
<organism evidence="5 6">
    <name type="scientific">Eiseniibacteriota bacterium</name>
    <dbReference type="NCBI Taxonomy" id="2212470"/>
    <lineage>
        <taxon>Bacteria</taxon>
        <taxon>Candidatus Eiseniibacteriota</taxon>
    </lineage>
</organism>